<evidence type="ECO:0008006" key="6">
    <source>
        <dbReference type="Google" id="ProtNLM"/>
    </source>
</evidence>
<evidence type="ECO:0000256" key="2">
    <source>
        <dbReference type="SAM" id="Phobius"/>
    </source>
</evidence>
<sequence>MTGGRSCRAVRAAVFAAACVLLAATGHALMSSAPLPWWALPGAGGVTFAGAWLLTGRERGVLAVTTASVVAQAALHTWFSLVQAMTQSSASGGASLAQQWARHLLCGAGGTGMLPEADAVRAVTDAGLADRLHGPPPGHTQHSMGMQETVGAGTSGASGAGGAHASMGHGMSGMHDASSAAPGTDSGMPDMTGMGGMHSGHDMGGMSPLGMLAAHLLAALLCGLWLAYGERAAFRVGRAFAGWLVAPLRLVLRLPRPPHRPRLRPRRDFGARNARRLLLVHAITSRGPPLGIAVV</sequence>
<gene>
    <name evidence="4" type="ORF">JGB26_39810</name>
</gene>
<evidence type="ECO:0000256" key="3">
    <source>
        <dbReference type="SAM" id="SignalP"/>
    </source>
</evidence>
<evidence type="ECO:0000313" key="4">
    <source>
        <dbReference type="EMBL" id="MBJ3813138.1"/>
    </source>
</evidence>
<name>A0ABS0XIU8_9ACTN</name>
<keyword evidence="2" id="KW-1133">Transmembrane helix</keyword>
<evidence type="ECO:0000256" key="1">
    <source>
        <dbReference type="SAM" id="MobiDB-lite"/>
    </source>
</evidence>
<feature type="transmembrane region" description="Helical" evidence="2">
    <location>
        <begin position="209"/>
        <end position="228"/>
    </location>
</feature>
<feature type="transmembrane region" description="Helical" evidence="2">
    <location>
        <begin position="38"/>
        <end position="55"/>
    </location>
</feature>
<feature type="compositionally biased region" description="Gly residues" evidence="1">
    <location>
        <begin position="153"/>
        <end position="162"/>
    </location>
</feature>
<feature type="chain" id="PRO_5047289294" description="PE-PGRS family protein" evidence="3">
    <location>
        <begin position="24"/>
        <end position="295"/>
    </location>
</feature>
<keyword evidence="5" id="KW-1185">Reference proteome</keyword>
<evidence type="ECO:0000313" key="5">
    <source>
        <dbReference type="Proteomes" id="UP000634780"/>
    </source>
</evidence>
<keyword evidence="2" id="KW-0812">Transmembrane</keyword>
<protein>
    <recommendedName>
        <fullName evidence="6">PE-PGRS family protein</fullName>
    </recommendedName>
</protein>
<dbReference type="RefSeq" id="WP_190120607.1">
    <property type="nucleotide sequence ID" value="NZ_BMVR01000032.1"/>
</dbReference>
<comment type="caution">
    <text evidence="4">The sequence shown here is derived from an EMBL/GenBank/DDBJ whole genome shotgun (WGS) entry which is preliminary data.</text>
</comment>
<dbReference type="EMBL" id="JAEKOZ010000051">
    <property type="protein sequence ID" value="MBJ3813138.1"/>
    <property type="molecule type" value="Genomic_DNA"/>
</dbReference>
<keyword evidence="3" id="KW-0732">Signal</keyword>
<proteinExistence type="predicted"/>
<dbReference type="Proteomes" id="UP000634780">
    <property type="component" value="Unassembled WGS sequence"/>
</dbReference>
<feature type="signal peptide" evidence="3">
    <location>
        <begin position="1"/>
        <end position="23"/>
    </location>
</feature>
<organism evidence="4 5">
    <name type="scientific">Streptomyces flavofungini</name>
    <dbReference type="NCBI Taxonomy" id="68200"/>
    <lineage>
        <taxon>Bacteria</taxon>
        <taxon>Bacillati</taxon>
        <taxon>Actinomycetota</taxon>
        <taxon>Actinomycetes</taxon>
        <taxon>Kitasatosporales</taxon>
        <taxon>Streptomycetaceae</taxon>
        <taxon>Streptomyces</taxon>
    </lineage>
</organism>
<accession>A0ABS0XIU8</accession>
<feature type="compositionally biased region" description="Low complexity" evidence="1">
    <location>
        <begin position="163"/>
        <end position="179"/>
    </location>
</feature>
<reference evidence="4 5" key="1">
    <citation type="submission" date="2020-12" db="EMBL/GenBank/DDBJ databases">
        <title>Streptomyces typhae sp. nov., a novel endophytic actinomycete isolated from the root of cattail pollen (Typha angustifolia L.).</title>
        <authorList>
            <person name="Peng C."/>
            <person name="Liu C."/>
        </authorList>
    </citation>
    <scope>NUCLEOTIDE SEQUENCE [LARGE SCALE GENOMIC DNA]</scope>
    <source>
        <strain evidence="4 5">JCM 4753</strain>
    </source>
</reference>
<feature type="region of interest" description="Disordered" evidence="1">
    <location>
        <begin position="129"/>
        <end position="196"/>
    </location>
</feature>
<keyword evidence="2" id="KW-0472">Membrane</keyword>